<dbReference type="STRING" id="1612624.ADU59_10020"/>
<dbReference type="Proteomes" id="UP000093111">
    <property type="component" value="Unassembled WGS sequence"/>
</dbReference>
<accession>A0A1C7P3X3</accession>
<evidence type="ECO:0008006" key="3">
    <source>
        <dbReference type="Google" id="ProtNLM"/>
    </source>
</evidence>
<keyword evidence="2" id="KW-1185">Reference proteome</keyword>
<dbReference type="Gene3D" id="3.30.70.100">
    <property type="match status" value="1"/>
</dbReference>
<reference evidence="1 2" key="1">
    <citation type="journal article" date="2016" name="Syst. Appl. Microbiol.">
        <title>Pararhizobium polonicum sp. nov. isolated from tumors on stone fruit rootstocks.</title>
        <authorList>
            <person name="Pulawska J."/>
            <person name="Kuzmanovic N."/>
            <person name="Willems A."/>
            <person name="Pothier J.F."/>
        </authorList>
    </citation>
    <scope>NUCLEOTIDE SEQUENCE [LARGE SCALE GENOMIC DNA]</scope>
    <source>
        <strain evidence="1 2">F5.1</strain>
    </source>
</reference>
<proteinExistence type="predicted"/>
<dbReference type="PATRIC" id="fig|1612624.7.peg.3553"/>
<comment type="caution">
    <text evidence="1">The sequence shown here is derived from an EMBL/GenBank/DDBJ whole genome shotgun (WGS) entry which is preliminary data.</text>
</comment>
<sequence length="242" mass="27639">METHTVFELRRYRLLPAGREPLIGLFDREFVEPQEALGMRVEGEFRDLEDPDAFVWVRSFRGMEARTEALRSFYSGPIWKTHGPAANATMLNSDNVLLLKSAGALQPFAHNLHRQQETGRLDAKGIVIVNSCSLAPATEGDFADFFFDRALPVIQAAGARVDAVFVTEQSMNGFRRLPVREGETVLVWFECHENEASVSRYQEQLRRNADWTNEIYPRMDSLCWRKIETARLAPTSRSLCAW</sequence>
<organism evidence="1 2">
    <name type="scientific">Pararhizobium polonicum</name>
    <dbReference type="NCBI Taxonomy" id="1612624"/>
    <lineage>
        <taxon>Bacteria</taxon>
        <taxon>Pseudomonadati</taxon>
        <taxon>Pseudomonadota</taxon>
        <taxon>Alphaproteobacteria</taxon>
        <taxon>Hyphomicrobiales</taxon>
        <taxon>Rhizobiaceae</taxon>
        <taxon>Rhizobium/Agrobacterium group</taxon>
        <taxon>Pararhizobium</taxon>
    </lineage>
</organism>
<evidence type="ECO:0000313" key="1">
    <source>
        <dbReference type="EMBL" id="OBZ95696.1"/>
    </source>
</evidence>
<dbReference type="RefSeq" id="WP_068953944.1">
    <property type="nucleotide sequence ID" value="NZ_LGLV01000006.1"/>
</dbReference>
<dbReference type="OrthoDB" id="9809695at2"/>
<name>A0A1C7P3X3_9HYPH</name>
<dbReference type="InterPro" id="IPR011008">
    <property type="entry name" value="Dimeric_a/b-barrel"/>
</dbReference>
<dbReference type="AlphaFoldDB" id="A0A1C7P3X3"/>
<gene>
    <name evidence="1" type="ORF">ADU59_10020</name>
</gene>
<evidence type="ECO:0000313" key="2">
    <source>
        <dbReference type="Proteomes" id="UP000093111"/>
    </source>
</evidence>
<dbReference type="EMBL" id="LGLV01000006">
    <property type="protein sequence ID" value="OBZ95696.1"/>
    <property type="molecule type" value="Genomic_DNA"/>
</dbReference>
<protein>
    <recommendedName>
        <fullName evidence="3">NIPSNAP domain-containing protein</fullName>
    </recommendedName>
</protein>
<dbReference type="SUPFAM" id="SSF54909">
    <property type="entry name" value="Dimeric alpha+beta barrel"/>
    <property type="match status" value="1"/>
</dbReference>